<evidence type="ECO:0000313" key="13">
    <source>
        <dbReference type="Proteomes" id="UP001141806"/>
    </source>
</evidence>
<accession>A0A9Q0JZ05</accession>
<dbReference type="InterPro" id="IPR001537">
    <property type="entry name" value="SpoU_MeTrfase"/>
</dbReference>
<protein>
    <recommendedName>
        <fullName evidence="9">tRNA (guanosine(18)-2'-O)-methyltransferase TARBP1</fullName>
        <ecNumber evidence="8">2.1.1.34</ecNumber>
    </recommendedName>
    <alternativeName>
        <fullName evidence="10">TAR RNA-binding protein 1</fullName>
    </alternativeName>
</protein>
<dbReference type="Gene3D" id="3.40.1280.10">
    <property type="match status" value="1"/>
</dbReference>
<dbReference type="GO" id="GO:0141100">
    <property type="term" value="F:tRNA (guanine(18)-2'-O)-methyltransferase activity"/>
    <property type="evidence" value="ECO:0007669"/>
    <property type="project" value="UniProtKB-EC"/>
</dbReference>
<feature type="domain" description="tRNA/rRNA methyltransferase SpoU type" evidence="11">
    <location>
        <begin position="1696"/>
        <end position="1838"/>
    </location>
</feature>
<comment type="catalytic activity">
    <reaction evidence="6">
        <text>guanosine(18) in tRNA + S-adenosyl-L-methionine = 2'-O-methylguanosine(18) in tRNA + S-adenosyl-L-homocysteine + H(+)</text>
        <dbReference type="Rhea" id="RHEA:20077"/>
        <dbReference type="Rhea" id="RHEA-COMP:10190"/>
        <dbReference type="Rhea" id="RHEA-COMP:10192"/>
        <dbReference type="ChEBI" id="CHEBI:15378"/>
        <dbReference type="ChEBI" id="CHEBI:57856"/>
        <dbReference type="ChEBI" id="CHEBI:59789"/>
        <dbReference type="ChEBI" id="CHEBI:74269"/>
        <dbReference type="ChEBI" id="CHEBI:74445"/>
        <dbReference type="EC" id="2.1.1.34"/>
    </reaction>
    <physiologicalReaction direction="left-to-right" evidence="6">
        <dbReference type="Rhea" id="RHEA:20078"/>
    </physiologicalReaction>
</comment>
<dbReference type="InterPro" id="IPR016024">
    <property type="entry name" value="ARM-type_fold"/>
</dbReference>
<dbReference type="Proteomes" id="UP001141806">
    <property type="component" value="Unassembled WGS sequence"/>
</dbReference>
<evidence type="ECO:0000256" key="3">
    <source>
        <dbReference type="ARBA" id="ARBA00022691"/>
    </source>
</evidence>
<proteinExistence type="predicted"/>
<evidence type="ECO:0000256" key="6">
    <source>
        <dbReference type="ARBA" id="ARBA00093266"/>
    </source>
</evidence>
<reference evidence="12" key="1">
    <citation type="journal article" date="2023" name="Plant J.">
        <title>The genome of the king protea, Protea cynaroides.</title>
        <authorList>
            <person name="Chang J."/>
            <person name="Duong T.A."/>
            <person name="Schoeman C."/>
            <person name="Ma X."/>
            <person name="Roodt D."/>
            <person name="Barker N."/>
            <person name="Li Z."/>
            <person name="Van de Peer Y."/>
            <person name="Mizrachi E."/>
        </authorList>
    </citation>
    <scope>NUCLEOTIDE SEQUENCE</scope>
    <source>
        <tissue evidence="12">Young leaves</tissue>
    </source>
</reference>
<dbReference type="InterPro" id="IPR029026">
    <property type="entry name" value="tRNA_m1G_MTases_N"/>
</dbReference>
<evidence type="ECO:0000259" key="11">
    <source>
        <dbReference type="Pfam" id="PF00588"/>
    </source>
</evidence>
<organism evidence="12 13">
    <name type="scientific">Protea cynaroides</name>
    <dbReference type="NCBI Taxonomy" id="273540"/>
    <lineage>
        <taxon>Eukaryota</taxon>
        <taxon>Viridiplantae</taxon>
        <taxon>Streptophyta</taxon>
        <taxon>Embryophyta</taxon>
        <taxon>Tracheophyta</taxon>
        <taxon>Spermatophyta</taxon>
        <taxon>Magnoliopsida</taxon>
        <taxon>Proteales</taxon>
        <taxon>Proteaceae</taxon>
        <taxon>Protea</taxon>
    </lineage>
</organism>
<evidence type="ECO:0000256" key="4">
    <source>
        <dbReference type="ARBA" id="ARBA00022884"/>
    </source>
</evidence>
<keyword evidence="1" id="KW-0489">Methyltransferase</keyword>
<dbReference type="GO" id="GO:0003723">
    <property type="term" value="F:RNA binding"/>
    <property type="evidence" value="ECO:0007669"/>
    <property type="project" value="UniProtKB-KW"/>
</dbReference>
<dbReference type="PANTHER" id="PTHR12029">
    <property type="entry name" value="RNA METHYLTRANSFERASE"/>
    <property type="match status" value="1"/>
</dbReference>
<dbReference type="SUPFAM" id="SSF75217">
    <property type="entry name" value="alpha/beta knot"/>
    <property type="match status" value="1"/>
</dbReference>
<dbReference type="Pfam" id="PF00588">
    <property type="entry name" value="SpoU_methylase"/>
    <property type="match status" value="1"/>
</dbReference>
<dbReference type="InterPro" id="IPR045330">
    <property type="entry name" value="TRM3/TARBP1"/>
</dbReference>
<keyword evidence="3" id="KW-0949">S-adenosyl-L-methionine</keyword>
<dbReference type="OrthoDB" id="241340at2759"/>
<keyword evidence="4" id="KW-0694">RNA-binding</keyword>
<evidence type="ECO:0000256" key="1">
    <source>
        <dbReference type="ARBA" id="ARBA00022603"/>
    </source>
</evidence>
<comment type="function">
    <text evidence="7">S-adenosyl-L-methionine-dependent 2'-O-ribose methyltransferase that catalyzes the formation of 2'-O-methylguanosine at position 18 (Gm18) in a subset of tRNA. Selectively mediates Gm18 methylation of tRNAGln-TTG/CTG and tRNASer-TGA/GCT. Gm18 modification can enhance the stability of modified tRNAs.</text>
</comment>
<evidence type="ECO:0000313" key="12">
    <source>
        <dbReference type="EMBL" id="KAJ4957121.1"/>
    </source>
</evidence>
<gene>
    <name evidence="12" type="ORF">NE237_013904</name>
</gene>
<evidence type="ECO:0000256" key="10">
    <source>
        <dbReference type="ARBA" id="ARBA00093656"/>
    </source>
</evidence>
<keyword evidence="2" id="KW-0808">Transferase</keyword>
<comment type="caution">
    <text evidence="12">The sequence shown here is derived from an EMBL/GenBank/DDBJ whole genome shotgun (WGS) entry which is preliminary data.</text>
</comment>
<keyword evidence="5" id="KW-0007">Acetylation</keyword>
<keyword evidence="13" id="KW-1185">Reference proteome</keyword>
<evidence type="ECO:0000256" key="7">
    <source>
        <dbReference type="ARBA" id="ARBA00093361"/>
    </source>
</evidence>
<dbReference type="EC" id="2.1.1.34" evidence="8"/>
<dbReference type="CDD" id="cd18091">
    <property type="entry name" value="SpoU-like_TRM3-like"/>
    <property type="match status" value="1"/>
</dbReference>
<dbReference type="EMBL" id="JAMYWD010000011">
    <property type="protein sequence ID" value="KAJ4957121.1"/>
    <property type="molecule type" value="Genomic_DNA"/>
</dbReference>
<dbReference type="FunFam" id="3.40.1280.10:FF:000010">
    <property type="entry name" value="probable methyltransferase TARBP1"/>
    <property type="match status" value="1"/>
</dbReference>
<dbReference type="InterPro" id="IPR029028">
    <property type="entry name" value="Alpha/beta_knot_MTases"/>
</dbReference>
<dbReference type="InterPro" id="IPR044748">
    <property type="entry name" value="Trm3/TARBP1_C"/>
</dbReference>
<dbReference type="SUPFAM" id="SSF48371">
    <property type="entry name" value="ARM repeat"/>
    <property type="match status" value="2"/>
</dbReference>
<evidence type="ECO:0000256" key="2">
    <source>
        <dbReference type="ARBA" id="ARBA00022679"/>
    </source>
</evidence>
<sequence length="1846" mass="207349">MSTLEIDSIAAHVTSLMKSFGVVPPTAVSVVIDCILASTGLSPSSLFSRLLDATSNFIMDNSKEQRDKPDAIHSGHIASLTSAFCYLLRKLIGTNPDLLQPFIWRVFLPLMKINANDCESLNQIVEPFFDVVMETNSWGPIEASLVPSSLRSVGLFMGMCQNEESAIHQWNTDSIIQGPSELMDLDSEKEFMPSLPFPISCHILTSLLYASLRSFQSERSTLEPMAGSACYFAENFAANLLWDLCEMTTQVLSQCSERRSSLIRLLLPSIFKAFVSHGSFKISVNGQTHILSREYFLRKIWNCCRRLFSLGPLERKDAYNVLSLYFSFHTERCDIGSYNGAEEFDLRSELEFWDEIKRGLVDKEGMVRKQSLHILKISLGRTDGRQCYPGVYETNMCEKNPTSHSMTKKGRWAEKEAKSLGVGKISSPADPFLTGQQRWEAFLLLYEMLEEYGTHLVEAAWTHQVTLLLQLPCPHASSTNSISGGADQIQMETLERIFSWLAILLERGFFHENPQVRYLIMQSFLDIDWKIHYDWAKQVPKSFVLGPLTQGLNDTVHHRNFGVKGVYSSKTIEGAANFFGQFSAHFSGRERVAFLCNLASVVKQESFGRAGLMAFAVCIASAAGAAETPRLSEAQLYGGGSCKVAQAQSSQESLFCSNKAELLDILRLIIEDSKQHFNPNYRLRVSEEVLKAASSVMCPTDVPFEIFLHFFSMLPREFTDYGGSLRGKLQEWFSGFNRNYSSSNLFSTKMQVLRGLYDFPGSFVKHHCSLDAFVVYDDEDLDAWGQEVQRWIRLLFLLVTEEYHLEPIFKFIQSYTVNISGQNLDWVPVKFLILTSGLVQELQLIQAKSTDWAGKVASSMEAGTLEKSDQSSSGGDFVSFEKFARPFLSILGELVSFAESACSTFWSIPVFEDVRLPSSVRGKLGGPSQRRLASCTTASVLQAILSMKTVATISSWSAQLKNDSMLESVFKFLWNFVEKVISSPTYDSETGGEIRLAAYEALAPVLKALVSSFSPLVLNMVMGNYGSLVPKLTGKPLLDSLVLSFLQNINDLLAGRVLARSRRAILMNLKWLCLDSLLSLPYYAIKHTFQLGSEVTFFSDAALRFIFNDLVDSLENAGESDVLPMLRSLRSVLGLFASGRMCSFVSSCNGVDTQMMWQLVQSSWILHVSFNKRRVAPIAALLSSVLHTSLFSDESMHETADKAQGPLKWFIEKILDEGTKSPRTIRLAALHLTGLWLLNPRTIKYYMKELKLLSLYGSVAFDEDFEAELVESHDASTEVSLLARSSDSELTEVFINTELYARVSVATLFYKLADMAHMLGPLKGNDECFAALQSGKQFLLELLNSAVNDNDLAKELYKKYSGVHRRKVRAWQMICILSWFVEKDIVQQITSSLHICLQRNNLPGVRQYLETFAIQIYLKFPSLVGKQLLPIFHDYNMKPQALSSYVFIAANVILHASEVHIQLKHLDELLPPIIPLLTSHHHSLRGFTQLLVHQVLCKLVPALDSNVCEVVPLEKKCFQDLKSFLVKNPDCLRLRSSMEGLLNVFNPKTSSTPAGIFTARAEESEFECVSPTLMEEVIGFLNDVREDLRSSMAKDAIIIRNEGLTNGGNCNGVILSHDADEEILYAQVPRDLSLDFQKKVTLSKHEKHDTEVTYFLGNTEFYKPLVEMEKEDQLLDQVLQSRSIAIERIRTSRQQFILVASLIDRIPNLAGLARTCEVFKAAGLVISDASIVHDKQFQLISVTAEKWVPIIEVPVNSMKIFLEKKKREGFSILGLEQTANSIPLDQYKFPKKMVLVLGREKEGIPVDIIHVLDACIEIPQLGVVRSLNVHVSGAIALWEYTRQHRS</sequence>
<name>A0A9Q0JZ05_9MAGN</name>
<evidence type="ECO:0000256" key="8">
    <source>
        <dbReference type="ARBA" id="ARBA00093594"/>
    </source>
</evidence>
<evidence type="ECO:0000256" key="5">
    <source>
        <dbReference type="ARBA" id="ARBA00022990"/>
    </source>
</evidence>
<dbReference type="PANTHER" id="PTHR12029:SF11">
    <property type="entry name" value="METHYLTRANSFERASE TARBP1-RELATED"/>
    <property type="match status" value="1"/>
</dbReference>
<dbReference type="GO" id="GO:0030488">
    <property type="term" value="P:tRNA methylation"/>
    <property type="evidence" value="ECO:0007669"/>
    <property type="project" value="InterPro"/>
</dbReference>
<evidence type="ECO:0000256" key="9">
    <source>
        <dbReference type="ARBA" id="ARBA00093636"/>
    </source>
</evidence>